<dbReference type="InterPro" id="IPR012876">
    <property type="entry name" value="DUF1677_pln"/>
</dbReference>
<evidence type="ECO:0000313" key="2">
    <source>
        <dbReference type="EMBL" id="KAF4375793.1"/>
    </source>
</evidence>
<dbReference type="Pfam" id="PF07911">
    <property type="entry name" value="DUF1677"/>
    <property type="match status" value="1"/>
</dbReference>
<protein>
    <submittedName>
        <fullName evidence="2">Uncharacterized protein</fullName>
    </submittedName>
</protein>
<feature type="region of interest" description="Disordered" evidence="1">
    <location>
        <begin position="140"/>
        <end position="160"/>
    </location>
</feature>
<accession>A0A7J6FYF1</accession>
<comment type="caution">
    <text evidence="2">The sequence shown here is derived from an EMBL/GenBank/DDBJ whole genome shotgun (WGS) entry which is preliminary data.</text>
</comment>
<dbReference type="PANTHER" id="PTHR33108">
    <property type="entry name" value="OS01G0745000 PROTEIN"/>
    <property type="match status" value="1"/>
</dbReference>
<name>A0A7J6FYF1_CANSA</name>
<evidence type="ECO:0000256" key="1">
    <source>
        <dbReference type="SAM" id="MobiDB-lite"/>
    </source>
</evidence>
<dbReference type="EMBL" id="JAATIP010000089">
    <property type="protein sequence ID" value="KAF4375793.1"/>
    <property type="molecule type" value="Genomic_DNA"/>
</dbReference>
<dbReference type="AlphaFoldDB" id="A0A7J6FYF1"/>
<sequence>MRSRVFYLRESTMAAKLMKKESAKSMAELQLPAQATAAVTGGGGGGGDVEFARCDCCGLTEECTQAYIARIRERHQGRWICGLCSEAVKYEVFRSQRRISTDEAMKRHIKICEEFKSSTPPTHTGEDLISAMKHVLRRTLDSPRRGDGDGDGAGCGLMRPLSRSKSCFATIPDSKK</sequence>
<organism evidence="2 3">
    <name type="scientific">Cannabis sativa</name>
    <name type="common">Hemp</name>
    <name type="synonym">Marijuana</name>
    <dbReference type="NCBI Taxonomy" id="3483"/>
    <lineage>
        <taxon>Eukaryota</taxon>
        <taxon>Viridiplantae</taxon>
        <taxon>Streptophyta</taxon>
        <taxon>Embryophyta</taxon>
        <taxon>Tracheophyta</taxon>
        <taxon>Spermatophyta</taxon>
        <taxon>Magnoliopsida</taxon>
        <taxon>eudicotyledons</taxon>
        <taxon>Gunneridae</taxon>
        <taxon>Pentapetalae</taxon>
        <taxon>rosids</taxon>
        <taxon>fabids</taxon>
        <taxon>Rosales</taxon>
        <taxon>Cannabaceae</taxon>
        <taxon>Cannabis</taxon>
    </lineage>
</organism>
<dbReference type="PANTHER" id="PTHR33108:SF56">
    <property type="entry name" value="DUF1677 FAMILY PROTEIN"/>
    <property type="match status" value="1"/>
</dbReference>
<reference evidence="2 3" key="1">
    <citation type="journal article" date="2020" name="bioRxiv">
        <title>Sequence and annotation of 42 cannabis genomes reveals extensive copy number variation in cannabinoid synthesis and pathogen resistance genes.</title>
        <authorList>
            <person name="Mckernan K.J."/>
            <person name="Helbert Y."/>
            <person name="Kane L.T."/>
            <person name="Ebling H."/>
            <person name="Zhang L."/>
            <person name="Liu B."/>
            <person name="Eaton Z."/>
            <person name="Mclaughlin S."/>
            <person name="Kingan S."/>
            <person name="Baybayan P."/>
            <person name="Concepcion G."/>
            <person name="Jordan M."/>
            <person name="Riva A."/>
            <person name="Barbazuk W."/>
            <person name="Harkins T."/>
        </authorList>
    </citation>
    <scope>NUCLEOTIDE SEQUENCE [LARGE SCALE GENOMIC DNA]</scope>
    <source>
        <strain evidence="3">cv. Jamaican Lion 4</strain>
        <tissue evidence="2">Leaf</tissue>
    </source>
</reference>
<proteinExistence type="predicted"/>
<gene>
    <name evidence="2" type="ORF">F8388_014515</name>
</gene>
<evidence type="ECO:0000313" key="3">
    <source>
        <dbReference type="Proteomes" id="UP000525078"/>
    </source>
</evidence>
<dbReference type="Proteomes" id="UP000525078">
    <property type="component" value="Unassembled WGS sequence"/>
</dbReference>